<name>A0ABU0UZQ4_ACIBI</name>
<dbReference type="EMBL" id="JAUTBK010000002">
    <property type="protein sequence ID" value="MDQ1210039.1"/>
    <property type="molecule type" value="Genomic_DNA"/>
</dbReference>
<proteinExistence type="predicted"/>
<dbReference type="Proteomes" id="UP001233360">
    <property type="component" value="Unassembled WGS sequence"/>
</dbReference>
<comment type="caution">
    <text evidence="1">The sequence shown here is derived from an EMBL/GenBank/DDBJ whole genome shotgun (WGS) entry which is preliminary data.</text>
</comment>
<evidence type="ECO:0000313" key="2">
    <source>
        <dbReference type="Proteomes" id="UP001233360"/>
    </source>
</evidence>
<evidence type="ECO:0000313" key="1">
    <source>
        <dbReference type="EMBL" id="MDQ1210039.1"/>
    </source>
</evidence>
<protein>
    <submittedName>
        <fullName evidence="1">Uncharacterized protein (DUF2345 family)</fullName>
    </submittedName>
</protein>
<keyword evidence="2" id="KW-1185">Reference proteome</keyword>
<gene>
    <name evidence="1" type="ORF">QE380_002962</name>
</gene>
<sequence>MAGGSQIIINKDGIKIITPAKFEAKAGQHLFQSGQSVSPAVPALPVFEPKPQDLFLEYFHADGTPAKGSKYTVTFSDGSQKSGLLDENGQAFVQDVPVGEAKVVYEPVFNQNDQPTTIDDSWFSNFIQTKGNK</sequence>
<accession>A0ABU0UZQ4</accession>
<organism evidence="1 2">
    <name type="scientific">Acinetobacter baylyi</name>
    <dbReference type="NCBI Taxonomy" id="202950"/>
    <lineage>
        <taxon>Bacteria</taxon>
        <taxon>Pseudomonadati</taxon>
        <taxon>Pseudomonadota</taxon>
        <taxon>Gammaproteobacteria</taxon>
        <taxon>Moraxellales</taxon>
        <taxon>Moraxellaceae</taxon>
        <taxon>Acinetobacter</taxon>
    </lineage>
</organism>
<dbReference type="RefSeq" id="WP_307004575.1">
    <property type="nucleotide sequence ID" value="NZ_JAUTBK010000002.1"/>
</dbReference>
<reference evidence="1 2" key="1">
    <citation type="submission" date="2023-07" db="EMBL/GenBank/DDBJ databases">
        <title>Functional and genomic diversity of the sorghum phyllosphere microbiome.</title>
        <authorList>
            <person name="Shade A."/>
        </authorList>
    </citation>
    <scope>NUCLEOTIDE SEQUENCE [LARGE SCALE GENOMIC DNA]</scope>
    <source>
        <strain evidence="1 2">SORGH_AS_0887</strain>
    </source>
</reference>